<evidence type="ECO:0000313" key="3">
    <source>
        <dbReference type="Proteomes" id="UP000262917"/>
    </source>
</evidence>
<gene>
    <name evidence="2" type="ORF">D0Y53_11475</name>
</gene>
<dbReference type="Proteomes" id="UP000262917">
    <property type="component" value="Unassembled WGS sequence"/>
</dbReference>
<dbReference type="EMBL" id="QVPD01000014">
    <property type="protein sequence ID" value="RFP59201.1"/>
    <property type="molecule type" value="Genomic_DNA"/>
</dbReference>
<sequence length="156" mass="16851">MDGNAPPPRSRRRNLQRDDLPDTAANGRPADPAARRRGRADGPGRAAVSPDHAATRGVADGTEPAATLDGATLDQLIHALEAELPQLQVRSGGVFALAHAWAERHDAILARTPPALLPTARARLRRLGIRWGLASGSRVTREFPALPPLSRWRPRR</sequence>
<evidence type="ECO:0000256" key="1">
    <source>
        <dbReference type="SAM" id="MobiDB-lite"/>
    </source>
</evidence>
<accession>A0A372DHZ8</accession>
<organism evidence="2 3">
    <name type="scientific">Cognatiluteimonas weifangensis</name>
    <dbReference type="NCBI Taxonomy" id="2303539"/>
    <lineage>
        <taxon>Bacteria</taxon>
        <taxon>Pseudomonadati</taxon>
        <taxon>Pseudomonadota</taxon>
        <taxon>Gammaproteobacteria</taxon>
        <taxon>Lysobacterales</taxon>
        <taxon>Lysobacteraceae</taxon>
        <taxon>Cognatiluteimonas</taxon>
    </lineage>
</organism>
<protein>
    <submittedName>
        <fullName evidence="2">Uncharacterized protein</fullName>
    </submittedName>
</protein>
<proteinExistence type="predicted"/>
<feature type="region of interest" description="Disordered" evidence="1">
    <location>
        <begin position="1"/>
        <end position="65"/>
    </location>
</feature>
<name>A0A372DHZ8_9GAMM</name>
<evidence type="ECO:0000313" key="2">
    <source>
        <dbReference type="EMBL" id="RFP59201.1"/>
    </source>
</evidence>
<reference evidence="2 3" key="1">
    <citation type="submission" date="2018-08" db="EMBL/GenBank/DDBJ databases">
        <title>Lysobacter weifangensis sp. nov., a new member of the family 'Xanthomonadaceae', isolated from soil in a farmland.</title>
        <authorList>
            <person name="Zhao H."/>
        </authorList>
    </citation>
    <scope>NUCLEOTIDE SEQUENCE [LARGE SCALE GENOMIC DNA]</scope>
    <source>
        <strain evidence="2 3">WF-2</strain>
    </source>
</reference>
<keyword evidence="3" id="KW-1185">Reference proteome</keyword>
<comment type="caution">
    <text evidence="2">The sequence shown here is derived from an EMBL/GenBank/DDBJ whole genome shotgun (WGS) entry which is preliminary data.</text>
</comment>
<dbReference type="AlphaFoldDB" id="A0A372DHZ8"/>